<evidence type="ECO:0000313" key="2">
    <source>
        <dbReference type="EMBL" id="KXX72880.1"/>
    </source>
</evidence>
<dbReference type="VEuPathDB" id="FungiDB:MMYC01_210386"/>
<dbReference type="OrthoDB" id="5226159at2759"/>
<evidence type="ECO:0000313" key="3">
    <source>
        <dbReference type="EMBL" id="KXX73701.1"/>
    </source>
</evidence>
<sequence>MSVCSEVKRLYASLQEMVGLRRRKGVKHSLQISEPFNFKKEITILPGFTEDEIAVLREKAAASRLAIADADAFTSANTRSAVLTPTRLSGPLPPLPFASSSSSAAGSGRTQFLTVPNLPIPILGSGSGDSSRRSSHNRSGSSSLKSSSTAATNLTTATARWPARVATHSMNDLLLLGGGAGGGAGGGGSAVAGVQHAIVPAGGGDAGPISPLDLGFGLDLDGMDMDMDMDMEFDLSLDMEFELGDCRVVSPLAPSVKGNGLVGKKGRVEV</sequence>
<organism evidence="3 4">
    <name type="scientific">Madurella mycetomatis</name>
    <dbReference type="NCBI Taxonomy" id="100816"/>
    <lineage>
        <taxon>Eukaryota</taxon>
        <taxon>Fungi</taxon>
        <taxon>Dikarya</taxon>
        <taxon>Ascomycota</taxon>
        <taxon>Pezizomycotina</taxon>
        <taxon>Sordariomycetes</taxon>
        <taxon>Sordariomycetidae</taxon>
        <taxon>Sordariales</taxon>
        <taxon>Sordariales incertae sedis</taxon>
        <taxon>Madurella</taxon>
    </lineage>
</organism>
<name>A0A175VRA4_9PEZI</name>
<dbReference type="Proteomes" id="UP000078237">
    <property type="component" value="Unassembled WGS sequence"/>
</dbReference>
<reference evidence="4" key="2">
    <citation type="submission" date="2015-06" db="EMBL/GenBank/DDBJ databases">
        <authorList>
            <person name="van de Sande W.W.J."/>
        </authorList>
    </citation>
    <scope>NUCLEOTIDE SEQUENCE [LARGE SCALE GENOMIC DNA]</scope>
    <source>
        <strain evidence="4">mm55</strain>
    </source>
</reference>
<feature type="region of interest" description="Disordered" evidence="1">
    <location>
        <begin position="123"/>
        <end position="151"/>
    </location>
</feature>
<dbReference type="AlphaFoldDB" id="A0A175VRA4"/>
<proteinExistence type="predicted"/>
<evidence type="ECO:0000256" key="1">
    <source>
        <dbReference type="SAM" id="MobiDB-lite"/>
    </source>
</evidence>
<comment type="caution">
    <text evidence="3">The sequence shown here is derived from an EMBL/GenBank/DDBJ whole genome shotgun (WGS) entry which is preliminary data.</text>
</comment>
<accession>A0A175VRA4</accession>
<dbReference type="EMBL" id="LCTW02000625">
    <property type="protein sequence ID" value="KXX72880.1"/>
    <property type="molecule type" value="Genomic_DNA"/>
</dbReference>
<keyword evidence="4" id="KW-1185">Reference proteome</keyword>
<gene>
    <name evidence="2" type="ORF">MMYC01_210281</name>
    <name evidence="3" type="ORF">MMYC01_210386</name>
</gene>
<reference evidence="3 4" key="3">
    <citation type="submission" date="2016-01" db="EMBL/GenBank/DDBJ databases">
        <title>Madurella mycetomatis genome sequencing.</title>
        <authorList>
            <person name="Van De Sande W."/>
        </authorList>
    </citation>
    <scope>NUCLEOTIDE SEQUENCE [LARGE SCALE GENOMIC DNA]</scope>
    <source>
        <strain evidence="3">Mm55</strain>
        <strain evidence="4">mm55</strain>
    </source>
</reference>
<feature type="compositionally biased region" description="Low complexity" evidence="1">
    <location>
        <begin position="137"/>
        <end position="151"/>
    </location>
</feature>
<dbReference type="EMBL" id="LCTW02000433">
    <property type="protein sequence ID" value="KXX73701.1"/>
    <property type="molecule type" value="Genomic_DNA"/>
</dbReference>
<protein>
    <submittedName>
        <fullName evidence="3">Uncharacterized protein</fullName>
    </submittedName>
</protein>
<evidence type="ECO:0000313" key="4">
    <source>
        <dbReference type="Proteomes" id="UP000078237"/>
    </source>
</evidence>
<reference evidence="3" key="1">
    <citation type="submission" date="2015-06" db="EMBL/GenBank/DDBJ databases">
        <authorList>
            <person name="Hoefler B.C."/>
            <person name="Straight P.D."/>
        </authorList>
    </citation>
    <scope>NUCLEOTIDE SEQUENCE [LARGE SCALE GENOMIC DNA]</scope>
    <source>
        <strain evidence="3">Mm55</strain>
    </source>
</reference>
<dbReference type="VEuPathDB" id="FungiDB:MMYC01_210281"/>